<dbReference type="STRING" id="595536.GCA_000178815_00618"/>
<feature type="binding site" evidence="7">
    <location>
        <begin position="271"/>
        <end position="274"/>
    </location>
    <ligand>
        <name>GTP</name>
        <dbReference type="ChEBI" id="CHEBI:37565"/>
    </ligand>
</feature>
<comment type="subcellular location">
    <subcellularLocation>
        <location evidence="6">Cytoplasm</location>
    </subcellularLocation>
    <text evidence="6">May associate with membranes.</text>
</comment>
<dbReference type="PIRSF" id="PIRSF006809">
    <property type="entry name" value="GTP-binding_hflX_prd"/>
    <property type="match status" value="1"/>
</dbReference>
<dbReference type="KEGG" id="mtw:CQW49_01625"/>
<dbReference type="InterPro" id="IPR006073">
    <property type="entry name" value="GTP-bd"/>
</dbReference>
<dbReference type="PRINTS" id="PR00326">
    <property type="entry name" value="GTP1OBG"/>
</dbReference>
<dbReference type="EMBL" id="CP023737">
    <property type="protein sequence ID" value="ATQ66738.1"/>
    <property type="molecule type" value="Genomic_DNA"/>
</dbReference>
<dbReference type="AlphaFoldDB" id="A0A2D2CVE5"/>
<accession>A0A2D2CVE5</accession>
<evidence type="ECO:0000259" key="10">
    <source>
        <dbReference type="PROSITE" id="PS51705"/>
    </source>
</evidence>
<reference evidence="12" key="1">
    <citation type="submission" date="2017-10" db="EMBL/GenBank/DDBJ databases">
        <title>Completed PacBio SMRT sequence of Methylosinus trichosporium OB3b reveals presence of a third large plasmid.</title>
        <authorList>
            <person name="Charles T.C."/>
            <person name="Lynch M.D.J."/>
            <person name="Heil J.R."/>
            <person name="Cheng J."/>
        </authorList>
    </citation>
    <scope>NUCLEOTIDE SEQUENCE [LARGE SCALE GENOMIC DNA]</scope>
    <source>
        <strain evidence="12">OB3b</strain>
    </source>
</reference>
<dbReference type="Pfam" id="PF16360">
    <property type="entry name" value="GTP-bdg_M"/>
    <property type="match status" value="1"/>
</dbReference>
<feature type="binding site" evidence="7">
    <location>
        <begin position="249"/>
        <end position="253"/>
    </location>
    <ligand>
        <name>GTP</name>
        <dbReference type="ChEBI" id="CHEBI:37565"/>
    </ligand>
</feature>
<keyword evidence="3 6" id="KW-0547">Nucleotide-binding</keyword>
<dbReference type="Proteomes" id="UP000230709">
    <property type="component" value="Chromosome"/>
</dbReference>
<feature type="binding site" evidence="7">
    <location>
        <begin position="224"/>
        <end position="231"/>
    </location>
    <ligand>
        <name>GTP</name>
        <dbReference type="ChEBI" id="CHEBI:37565"/>
    </ligand>
</feature>
<dbReference type="Gene3D" id="3.40.50.300">
    <property type="entry name" value="P-loop containing nucleotide triphosphate hydrolases"/>
    <property type="match status" value="1"/>
</dbReference>
<evidence type="ECO:0000313" key="11">
    <source>
        <dbReference type="EMBL" id="ATQ66738.1"/>
    </source>
</evidence>
<dbReference type="GO" id="GO:0046872">
    <property type="term" value="F:metal ion binding"/>
    <property type="evidence" value="ECO:0007669"/>
    <property type="project" value="UniProtKB-KW"/>
</dbReference>
<feature type="binding site" evidence="8">
    <location>
        <position position="251"/>
    </location>
    <ligand>
        <name>Mg(2+)</name>
        <dbReference type="ChEBI" id="CHEBI:18420"/>
    </ligand>
</feature>
<dbReference type="HAMAP" id="MF_00900">
    <property type="entry name" value="GTPase_HflX"/>
    <property type="match status" value="1"/>
</dbReference>
<dbReference type="CDD" id="cd01878">
    <property type="entry name" value="HflX"/>
    <property type="match status" value="1"/>
</dbReference>
<dbReference type="GO" id="GO:0003924">
    <property type="term" value="F:GTPase activity"/>
    <property type="evidence" value="ECO:0007669"/>
    <property type="project" value="UniProtKB-UniRule"/>
</dbReference>
<feature type="binding site" evidence="8">
    <location>
        <position position="231"/>
    </location>
    <ligand>
        <name>Mg(2+)</name>
        <dbReference type="ChEBI" id="CHEBI:18420"/>
    </ligand>
</feature>
<dbReference type="InterPro" id="IPR042108">
    <property type="entry name" value="GTPase_HflX_N_sf"/>
</dbReference>
<evidence type="ECO:0000256" key="9">
    <source>
        <dbReference type="SAM" id="MobiDB-lite"/>
    </source>
</evidence>
<dbReference type="GO" id="GO:0005737">
    <property type="term" value="C:cytoplasm"/>
    <property type="evidence" value="ECO:0007669"/>
    <property type="project" value="UniProtKB-SubCell"/>
</dbReference>
<keyword evidence="12" id="KW-1185">Reference proteome</keyword>
<dbReference type="NCBIfam" id="TIGR03156">
    <property type="entry name" value="GTP_HflX"/>
    <property type="match status" value="1"/>
</dbReference>
<dbReference type="FunFam" id="3.40.50.11060:FF:000001">
    <property type="entry name" value="GTPase HflX"/>
    <property type="match status" value="1"/>
</dbReference>
<feature type="binding site" evidence="7">
    <location>
        <begin position="340"/>
        <end position="343"/>
    </location>
    <ligand>
        <name>GTP</name>
        <dbReference type="ChEBI" id="CHEBI:37565"/>
    </ligand>
</feature>
<dbReference type="InterPro" id="IPR027417">
    <property type="entry name" value="P-loop_NTPase"/>
</dbReference>
<dbReference type="InterPro" id="IPR032305">
    <property type="entry name" value="GTP-bd_M"/>
</dbReference>
<keyword evidence="2 8" id="KW-0479">Metal-binding</keyword>
<name>A0A2D2CVE5_METT3</name>
<keyword evidence="4 8" id="KW-0460">Magnesium</keyword>
<sequence>MNDRGSGSEGRAPGREDDRTRALVVGPYLTRGGAADLATRDPQARLAEAAGLAEAIDLDIAEPILVSLSQVRPSTFLGKGKVEEIADAVKNAEATLVTMDCQLSPVQQRNLEKAWGAKVIDRTGLILEIFGRRARTKEGALQVELAHLEYQKSRLVRSWTHLERQRGGFGFLGGPGETQIETDRRLIEERMARIERDLEQVKRTRGLHRKNRREVPYPVVALVGYTNAGKSTLFNRLTKAGVLAEDMLFATLDPTLRQIRLPHGAKVLLSDTVGFISDLPTMLITAFRATLEEVMLADVVLHVRDVSHEDWEAQAEDVEAILAELGLSGEAGARILEVWNKIDALDPERLAALAVAAESAQGRERPSLVSALTGEGLEALLERIEQRLAEGRVELEIALDPADGEGFAWLHSHAEVLGRETLADGSARLVVRVAPERFDTVTRRFPQAEVFQGAAERRHAGR</sequence>
<dbReference type="InterPro" id="IPR030394">
    <property type="entry name" value="G_HFLX_dom"/>
</dbReference>
<feature type="region of interest" description="Disordered" evidence="9">
    <location>
        <begin position="1"/>
        <end position="22"/>
    </location>
</feature>
<evidence type="ECO:0000313" key="12">
    <source>
        <dbReference type="Proteomes" id="UP000230709"/>
    </source>
</evidence>
<dbReference type="Pfam" id="PF01926">
    <property type="entry name" value="MMR_HSR1"/>
    <property type="match status" value="1"/>
</dbReference>
<dbReference type="RefSeq" id="WP_003610733.1">
    <property type="nucleotide sequence ID" value="NZ_ADVE02000001.1"/>
</dbReference>
<dbReference type="Gene3D" id="3.40.50.11060">
    <property type="entry name" value="GTPase HflX, N-terminal domain"/>
    <property type="match status" value="1"/>
</dbReference>
<feature type="binding site" evidence="7">
    <location>
        <begin position="370"/>
        <end position="372"/>
    </location>
    <ligand>
        <name>GTP</name>
        <dbReference type="ChEBI" id="CHEBI:37565"/>
    </ligand>
</feature>
<dbReference type="PROSITE" id="PS51705">
    <property type="entry name" value="G_HFLX"/>
    <property type="match status" value="1"/>
</dbReference>
<evidence type="ECO:0000256" key="2">
    <source>
        <dbReference type="ARBA" id="ARBA00022723"/>
    </source>
</evidence>
<evidence type="ECO:0000256" key="8">
    <source>
        <dbReference type="PIRSR" id="PIRSR006809-2"/>
    </source>
</evidence>
<evidence type="ECO:0000256" key="5">
    <source>
        <dbReference type="ARBA" id="ARBA00023134"/>
    </source>
</evidence>
<organism evidence="11 12">
    <name type="scientific">Methylosinus trichosporium (strain ATCC 35070 / NCIMB 11131 / UNIQEM 75 / OB3b)</name>
    <dbReference type="NCBI Taxonomy" id="595536"/>
    <lineage>
        <taxon>Bacteria</taxon>
        <taxon>Pseudomonadati</taxon>
        <taxon>Pseudomonadota</taxon>
        <taxon>Alphaproteobacteria</taxon>
        <taxon>Hyphomicrobiales</taxon>
        <taxon>Methylocystaceae</taxon>
        <taxon>Methylosinus</taxon>
    </lineage>
</organism>
<evidence type="ECO:0000256" key="4">
    <source>
        <dbReference type="ARBA" id="ARBA00022842"/>
    </source>
</evidence>
<feature type="domain" description="Hflx-type G" evidence="10">
    <location>
        <begin position="218"/>
        <end position="392"/>
    </location>
</feature>
<comment type="cofactor">
    <cofactor evidence="8">
        <name>Mg(2+)</name>
        <dbReference type="ChEBI" id="CHEBI:18420"/>
    </cofactor>
</comment>
<protein>
    <recommendedName>
        <fullName evidence="6">GTPase HflX</fullName>
    </recommendedName>
    <alternativeName>
        <fullName evidence="6">GTP-binding protein HflX</fullName>
    </alternativeName>
</protein>
<comment type="function">
    <text evidence="6">GTPase that associates with the 50S ribosomal subunit and may have a role during protein synthesis or ribosome biogenesis.</text>
</comment>
<evidence type="ECO:0000256" key="6">
    <source>
        <dbReference type="HAMAP-Rule" id="MF_00900"/>
    </source>
</evidence>
<comment type="subunit">
    <text evidence="6">Monomer. Associates with the 50S ribosomal subunit.</text>
</comment>
<dbReference type="GO" id="GO:0005525">
    <property type="term" value="F:GTP binding"/>
    <property type="evidence" value="ECO:0007669"/>
    <property type="project" value="UniProtKB-UniRule"/>
</dbReference>
<dbReference type="InterPro" id="IPR045498">
    <property type="entry name" value="HflX_C"/>
</dbReference>
<dbReference type="SUPFAM" id="SSF52540">
    <property type="entry name" value="P-loop containing nucleoside triphosphate hydrolases"/>
    <property type="match status" value="1"/>
</dbReference>
<evidence type="ECO:0000256" key="7">
    <source>
        <dbReference type="PIRSR" id="PIRSR006809-1"/>
    </source>
</evidence>
<dbReference type="PANTHER" id="PTHR10229:SF0">
    <property type="entry name" value="GTP-BINDING PROTEIN 6-RELATED"/>
    <property type="match status" value="1"/>
</dbReference>
<dbReference type="PANTHER" id="PTHR10229">
    <property type="entry name" value="GTP-BINDING PROTEIN HFLX"/>
    <property type="match status" value="1"/>
</dbReference>
<keyword evidence="5 6" id="KW-0342">GTP-binding</keyword>
<dbReference type="Pfam" id="PF13167">
    <property type="entry name" value="GTP-bdg_N"/>
    <property type="match status" value="1"/>
</dbReference>
<dbReference type="InterPro" id="IPR016496">
    <property type="entry name" value="GTPase_HflX"/>
</dbReference>
<comment type="similarity">
    <text evidence="6">Belongs to the TRAFAC class OBG-HflX-like GTPase superfamily. HflX GTPase family.</text>
</comment>
<gene>
    <name evidence="6 11" type="primary">hflX</name>
    <name evidence="11" type="ORF">CQW49_01625</name>
</gene>
<dbReference type="Pfam" id="PF19275">
    <property type="entry name" value="HflX_C"/>
    <property type="match status" value="1"/>
</dbReference>
<dbReference type="Gene3D" id="6.10.250.2860">
    <property type="match status" value="1"/>
</dbReference>
<dbReference type="InterPro" id="IPR025121">
    <property type="entry name" value="GTPase_HflX_N"/>
</dbReference>
<evidence type="ECO:0000256" key="1">
    <source>
        <dbReference type="ARBA" id="ARBA00022490"/>
    </source>
</evidence>
<dbReference type="GO" id="GO:0043022">
    <property type="term" value="F:ribosome binding"/>
    <property type="evidence" value="ECO:0007669"/>
    <property type="project" value="TreeGrafter"/>
</dbReference>
<feature type="compositionally biased region" description="Basic and acidic residues" evidence="9">
    <location>
        <begin position="12"/>
        <end position="21"/>
    </location>
</feature>
<keyword evidence="1 6" id="KW-0963">Cytoplasm</keyword>
<proteinExistence type="inferred from homology"/>
<evidence type="ECO:0000256" key="3">
    <source>
        <dbReference type="ARBA" id="ARBA00022741"/>
    </source>
</evidence>